<dbReference type="PROSITE" id="PS00862">
    <property type="entry name" value="OX2_COVAL_FAD"/>
    <property type="match status" value="1"/>
</dbReference>
<proteinExistence type="inferred from homology"/>
<protein>
    <submittedName>
        <fullName evidence="7">FAD-binding oxidoreductase</fullName>
    </submittedName>
</protein>
<dbReference type="Gene3D" id="3.30.465.10">
    <property type="match status" value="1"/>
</dbReference>
<reference evidence="7" key="1">
    <citation type="submission" date="2021-04" db="EMBL/GenBank/DDBJ databases">
        <title>Dactylosporangium aurantiacum NRRL B-8018 full assembly.</title>
        <authorList>
            <person name="Hartkoorn R.C."/>
            <person name="Beaudoing E."/>
            <person name="Hot D."/>
        </authorList>
    </citation>
    <scope>NUCLEOTIDE SEQUENCE</scope>
    <source>
        <strain evidence="7">NRRL B-8018</strain>
    </source>
</reference>
<sequence>MTLSATPALDTAGIADLTAAVRGPVLLPTDEGFAEETAVWNVANPHRPLVAVGATSTADVAAAVGWAGRHGLAVAVQATGHGAVRPAVDCVLITTRRMRDLTVDPAARTARAAAGVRWSQVIEATAPHGLAPLNGSSSQVGVVGYTLGGGLGPLGRTFGFAADHVRSVEIVTADGVTRTVDADHESDLFWAVRGGKGNFGIVTAIEFALFDVPALAGGGIYFPASHAAEVLHAYRAWAPTLPERMNTSLALLRLPPLPQLPEPLRGAFVVHLRVAYLGDATDAARLLEPMLAAAPTLLGGVGDLPYQAVDAIHQDPVDPTPTRERGVLLGDLTAATVEALLATAGPQVDVPLIMVELRHLGGALGRPPAVPNAVTGRDAAYSLFVIGLGLPDLVPVVDAVTDAVLASADATVPGGLLNFSGGGTPEALQANWPPADRDRLLRIKRSYDPANMFSTNQAILA</sequence>
<gene>
    <name evidence="7" type="ORF">Daura_35300</name>
</gene>
<evidence type="ECO:0000256" key="1">
    <source>
        <dbReference type="ARBA" id="ARBA00001974"/>
    </source>
</evidence>
<evidence type="ECO:0000256" key="4">
    <source>
        <dbReference type="ARBA" id="ARBA00022827"/>
    </source>
</evidence>
<dbReference type="InterPro" id="IPR036318">
    <property type="entry name" value="FAD-bd_PCMH-like_sf"/>
</dbReference>
<dbReference type="InterPro" id="IPR050416">
    <property type="entry name" value="FAD-linked_Oxidoreductase"/>
</dbReference>
<dbReference type="EMBL" id="CP073767">
    <property type="protein sequence ID" value="UWZ59912.1"/>
    <property type="molecule type" value="Genomic_DNA"/>
</dbReference>
<name>A0A9Q9IPF9_9ACTN</name>
<dbReference type="AlphaFoldDB" id="A0A9Q9IPF9"/>
<dbReference type="InterPro" id="IPR012951">
    <property type="entry name" value="BBE"/>
</dbReference>
<dbReference type="OrthoDB" id="9775082at2"/>
<dbReference type="SUPFAM" id="SSF56176">
    <property type="entry name" value="FAD-binding/transporter-associated domain-like"/>
    <property type="match status" value="1"/>
</dbReference>
<evidence type="ECO:0000313" key="7">
    <source>
        <dbReference type="EMBL" id="UWZ59912.1"/>
    </source>
</evidence>
<keyword evidence="3" id="KW-0285">Flavoprotein</keyword>
<dbReference type="PROSITE" id="PS51387">
    <property type="entry name" value="FAD_PCMH"/>
    <property type="match status" value="1"/>
</dbReference>
<dbReference type="GO" id="GO:0016491">
    <property type="term" value="F:oxidoreductase activity"/>
    <property type="evidence" value="ECO:0007669"/>
    <property type="project" value="UniProtKB-KW"/>
</dbReference>
<dbReference type="KEGG" id="daur:Daura_35300"/>
<dbReference type="Gene3D" id="3.30.43.10">
    <property type="entry name" value="Uridine Diphospho-n-acetylenolpyruvylglucosamine Reductase, domain 2"/>
    <property type="match status" value="1"/>
</dbReference>
<dbReference type="InterPro" id="IPR016169">
    <property type="entry name" value="FAD-bd_PCMH_sub2"/>
</dbReference>
<feature type="domain" description="FAD-binding PCMH-type" evidence="6">
    <location>
        <begin position="43"/>
        <end position="212"/>
    </location>
</feature>
<dbReference type="InterPro" id="IPR016166">
    <property type="entry name" value="FAD-bd_PCMH"/>
</dbReference>
<dbReference type="PANTHER" id="PTHR42973">
    <property type="entry name" value="BINDING OXIDOREDUCTASE, PUTATIVE (AFU_ORTHOLOGUE AFUA_1G17690)-RELATED"/>
    <property type="match status" value="1"/>
</dbReference>
<dbReference type="Pfam" id="PF01565">
    <property type="entry name" value="FAD_binding_4"/>
    <property type="match status" value="1"/>
</dbReference>
<dbReference type="Proteomes" id="UP001058003">
    <property type="component" value="Chromosome"/>
</dbReference>
<evidence type="ECO:0000259" key="6">
    <source>
        <dbReference type="PROSITE" id="PS51387"/>
    </source>
</evidence>
<evidence type="ECO:0000256" key="3">
    <source>
        <dbReference type="ARBA" id="ARBA00022630"/>
    </source>
</evidence>
<dbReference type="GO" id="GO:0071949">
    <property type="term" value="F:FAD binding"/>
    <property type="evidence" value="ECO:0007669"/>
    <property type="project" value="InterPro"/>
</dbReference>
<dbReference type="InterPro" id="IPR006093">
    <property type="entry name" value="Oxy_OxRdtase_FAD_BS"/>
</dbReference>
<comment type="similarity">
    <text evidence="2">Belongs to the oxygen-dependent FAD-linked oxidoreductase family.</text>
</comment>
<dbReference type="InterPro" id="IPR006094">
    <property type="entry name" value="Oxid_FAD_bind_N"/>
</dbReference>
<dbReference type="Pfam" id="PF08031">
    <property type="entry name" value="BBE"/>
    <property type="match status" value="1"/>
</dbReference>
<keyword evidence="5" id="KW-0560">Oxidoreductase</keyword>
<organism evidence="7 8">
    <name type="scientific">Dactylosporangium aurantiacum</name>
    <dbReference type="NCBI Taxonomy" id="35754"/>
    <lineage>
        <taxon>Bacteria</taxon>
        <taxon>Bacillati</taxon>
        <taxon>Actinomycetota</taxon>
        <taxon>Actinomycetes</taxon>
        <taxon>Micromonosporales</taxon>
        <taxon>Micromonosporaceae</taxon>
        <taxon>Dactylosporangium</taxon>
    </lineage>
</organism>
<keyword evidence="8" id="KW-1185">Reference proteome</keyword>
<comment type="cofactor">
    <cofactor evidence="1">
        <name>FAD</name>
        <dbReference type="ChEBI" id="CHEBI:57692"/>
    </cofactor>
</comment>
<dbReference type="RefSeq" id="WP_033358745.1">
    <property type="nucleotide sequence ID" value="NZ_CP073767.1"/>
</dbReference>
<dbReference type="Gene3D" id="3.40.462.20">
    <property type="match status" value="1"/>
</dbReference>
<evidence type="ECO:0000256" key="5">
    <source>
        <dbReference type="ARBA" id="ARBA00023002"/>
    </source>
</evidence>
<keyword evidence="4" id="KW-0274">FAD</keyword>
<dbReference type="PANTHER" id="PTHR42973:SF39">
    <property type="entry name" value="FAD-BINDING PCMH-TYPE DOMAIN-CONTAINING PROTEIN"/>
    <property type="match status" value="1"/>
</dbReference>
<accession>A0A9Q9IPF9</accession>
<dbReference type="InterPro" id="IPR016167">
    <property type="entry name" value="FAD-bd_PCMH_sub1"/>
</dbReference>
<evidence type="ECO:0000313" key="8">
    <source>
        <dbReference type="Proteomes" id="UP001058003"/>
    </source>
</evidence>
<evidence type="ECO:0000256" key="2">
    <source>
        <dbReference type="ARBA" id="ARBA00005466"/>
    </source>
</evidence>